<evidence type="ECO:0000313" key="2">
    <source>
        <dbReference type="Proteomes" id="UP000037185"/>
    </source>
</evidence>
<evidence type="ECO:0000313" key="1">
    <source>
        <dbReference type="EMBL" id="KNE83991.1"/>
    </source>
</evidence>
<sequence length="201" mass="21641">MTQDPGSEVRARSRPGGRTARVSEQVLDATVELIARHGVAAVTYDAVAQLAGSSRATVYRKWPHRDDLLRAALTRFAEVSVSVPDTGDVRSDLVELLCAIGGVLASPSGRAIINASITADDDDPIRALGLEVLRTRLAVLEARIAGAVDSGELPPTDASFLNTMLVAPVHLHVMRDRRPLTREFAERVVRTVFDGVVPRES</sequence>
<keyword evidence="2" id="KW-1185">Reference proteome</keyword>
<proteinExistence type="predicted"/>
<dbReference type="Proteomes" id="UP000037185">
    <property type="component" value="Unassembled WGS sequence"/>
</dbReference>
<protein>
    <submittedName>
        <fullName evidence="1">Uncharacterized protein</fullName>
    </submittedName>
</protein>
<reference evidence="1" key="1">
    <citation type="submission" date="2015-07" db="EMBL/GenBank/DDBJ databases">
        <title>Draft genome sequence of Streptomyces fradiae, a resistant strain to nitron-oligomycin.</title>
        <authorList>
            <person name="Vatlin A.A."/>
            <person name="Bekker O.B."/>
            <person name="Danilenko V.N."/>
        </authorList>
    </citation>
    <scope>NUCLEOTIDE SEQUENCE</scope>
    <source>
        <strain evidence="1">Olg1-1</strain>
    </source>
</reference>
<organism evidence="1 2">
    <name type="scientific">Streptomyces fradiae</name>
    <name type="common">Streptomyces roseoflavus</name>
    <dbReference type="NCBI Taxonomy" id="1906"/>
    <lineage>
        <taxon>Bacteria</taxon>
        <taxon>Bacillati</taxon>
        <taxon>Actinomycetota</taxon>
        <taxon>Actinomycetes</taxon>
        <taxon>Kitasatosporales</taxon>
        <taxon>Streptomycetaceae</taxon>
        <taxon>Streptomyces</taxon>
    </lineage>
</organism>
<comment type="caution">
    <text evidence="1">The sequence shown here is derived from an EMBL/GenBank/DDBJ whole genome shotgun (WGS) entry which is preliminary data.</text>
</comment>
<name>A0ACC4WH29_STRFR</name>
<dbReference type="EMBL" id="LGSP01000002">
    <property type="protein sequence ID" value="KNE83991.1"/>
    <property type="molecule type" value="Genomic_DNA"/>
</dbReference>
<gene>
    <name evidence="1" type="ORF">ADZ36_01445</name>
</gene>
<accession>A0ACC4WH29</accession>